<gene>
    <name evidence="2" type="ORF">G4177_20945</name>
</gene>
<comment type="caution">
    <text evidence="2">The sequence shown here is derived from an EMBL/GenBank/DDBJ whole genome shotgun (WGS) entry which is preliminary data.</text>
</comment>
<dbReference type="InterPro" id="IPR045247">
    <property type="entry name" value="Oye-like"/>
</dbReference>
<dbReference type="InterPro" id="IPR001155">
    <property type="entry name" value="OxRdtase_FMN_N"/>
</dbReference>
<name>A0ABR9PRW6_9BACT</name>
<dbReference type="Proteomes" id="UP001516472">
    <property type="component" value="Unassembled WGS sequence"/>
</dbReference>
<dbReference type="EMBL" id="JAAIYO010000006">
    <property type="protein sequence ID" value="MBE4750640.1"/>
    <property type="molecule type" value="Genomic_DNA"/>
</dbReference>
<dbReference type="RefSeq" id="WP_193350212.1">
    <property type="nucleotide sequence ID" value="NZ_CBCSIP010000168.1"/>
</dbReference>
<dbReference type="PANTHER" id="PTHR22893">
    <property type="entry name" value="NADH OXIDOREDUCTASE-RELATED"/>
    <property type="match status" value="1"/>
</dbReference>
<keyword evidence="3" id="KW-1185">Reference proteome</keyword>
<evidence type="ECO:0000313" key="2">
    <source>
        <dbReference type="EMBL" id="MBE4750640.1"/>
    </source>
</evidence>
<dbReference type="CDD" id="cd02933">
    <property type="entry name" value="OYE_like_FMN"/>
    <property type="match status" value="1"/>
</dbReference>
<accession>A0ABR9PRW6</accession>
<dbReference type="SUPFAM" id="SSF51395">
    <property type="entry name" value="FMN-linked oxidoreductases"/>
    <property type="match status" value="1"/>
</dbReference>
<dbReference type="InterPro" id="IPR013785">
    <property type="entry name" value="Aldolase_TIM"/>
</dbReference>
<organism evidence="2 3">
    <name type="scientific">Corallococcus soli</name>
    <dbReference type="NCBI Taxonomy" id="2710757"/>
    <lineage>
        <taxon>Bacteria</taxon>
        <taxon>Pseudomonadati</taxon>
        <taxon>Myxococcota</taxon>
        <taxon>Myxococcia</taxon>
        <taxon>Myxococcales</taxon>
        <taxon>Cystobacterineae</taxon>
        <taxon>Myxococcaceae</taxon>
        <taxon>Corallococcus</taxon>
    </lineage>
</organism>
<dbReference type="Pfam" id="PF00724">
    <property type="entry name" value="Oxidored_FMN"/>
    <property type="match status" value="1"/>
</dbReference>
<sequence length="352" mass="37699">MDLFSPYRLGTLALPNRVVMAPMTRSRALGGLPNELMRAYYTQRASAGLIITEGVAPSADGLGYARIPGIFSAEQTRAWRPITDSVHAAGGRIFIQFMHVGRIAHAHNLPPGARVVAPSAVAADAKMWTDQEGLQPMPVPQEMSAADITQAREAFVQAARNAVEAGFDGIELHGANGYLLEQFLHPHSNRRQDAYGGSVENRARFVVEVAQATAEAIGPERVGIRLSPHNTFNDLPAHDEVEAQYTTLARGLKGLGYVHVVASPHAGFGATYKALRAAYGGPVILNGGMDRERAQAALDGEQADLIAFARPFISNPDLVQRLQQGATLAAPNPATFYTPGPEGYVDYPALAE</sequence>
<reference evidence="2 3" key="1">
    <citation type="submission" date="2020-02" db="EMBL/GenBank/DDBJ databases">
        <authorList>
            <person name="Babadi Z.K."/>
            <person name="Risdian C."/>
            <person name="Ebrahimipour G.H."/>
            <person name="Wink J."/>
        </authorList>
    </citation>
    <scope>NUCLEOTIDE SEQUENCE [LARGE SCALE GENOMIC DNA]</scope>
    <source>
        <strain evidence="2 3">ZKHCc1 1396</strain>
    </source>
</reference>
<dbReference type="PANTHER" id="PTHR22893:SF91">
    <property type="entry name" value="NADPH DEHYDROGENASE 2-RELATED"/>
    <property type="match status" value="1"/>
</dbReference>
<dbReference type="Gene3D" id="3.20.20.70">
    <property type="entry name" value="Aldolase class I"/>
    <property type="match status" value="1"/>
</dbReference>
<evidence type="ECO:0000259" key="1">
    <source>
        <dbReference type="Pfam" id="PF00724"/>
    </source>
</evidence>
<feature type="domain" description="NADH:flavin oxidoreductase/NADH oxidase N-terminal" evidence="1">
    <location>
        <begin position="2"/>
        <end position="326"/>
    </location>
</feature>
<protein>
    <submittedName>
        <fullName evidence="2">Alkene reductase</fullName>
    </submittedName>
</protein>
<evidence type="ECO:0000313" key="3">
    <source>
        <dbReference type="Proteomes" id="UP001516472"/>
    </source>
</evidence>
<proteinExistence type="predicted"/>